<evidence type="ECO:0008006" key="5">
    <source>
        <dbReference type="Google" id="ProtNLM"/>
    </source>
</evidence>
<accession>A0A180GHX9</accession>
<reference evidence="3 4" key="3">
    <citation type="journal article" date="2017" name="G3 (Bethesda)">
        <title>Comparative analysis highlights variable genome content of wheat rusts and divergence of the mating loci.</title>
        <authorList>
            <person name="Cuomo C.A."/>
            <person name="Bakkeren G."/>
            <person name="Khalil H.B."/>
            <person name="Panwar V."/>
            <person name="Joly D."/>
            <person name="Linning R."/>
            <person name="Sakthikumar S."/>
            <person name="Song X."/>
            <person name="Adiconis X."/>
            <person name="Fan L."/>
            <person name="Goldberg J.M."/>
            <person name="Levin J.Z."/>
            <person name="Young S."/>
            <person name="Zeng Q."/>
            <person name="Anikster Y."/>
            <person name="Bruce M."/>
            <person name="Wang M."/>
            <person name="Yin C."/>
            <person name="McCallum B."/>
            <person name="Szabo L.J."/>
            <person name="Hulbert S."/>
            <person name="Chen X."/>
            <person name="Fellers J.P."/>
        </authorList>
    </citation>
    <scope>NUCLEOTIDE SEQUENCE</scope>
    <source>
        <strain evidence="4">Isolate 1-1 / race 1 (BBBD)</strain>
        <strain evidence="3">isolate 1-1 / race 1 (BBBD)</strain>
    </source>
</reference>
<reference evidence="3" key="4">
    <citation type="submission" date="2025-05" db="UniProtKB">
        <authorList>
            <consortium name="EnsemblFungi"/>
        </authorList>
    </citation>
    <scope>IDENTIFICATION</scope>
    <source>
        <strain evidence="3">isolate 1-1 / race 1 (BBBD)</strain>
    </source>
</reference>
<dbReference type="VEuPathDB" id="FungiDB:PTTG_27705"/>
<feature type="signal peptide" evidence="1">
    <location>
        <begin position="1"/>
        <end position="22"/>
    </location>
</feature>
<feature type="chain" id="PRO_5008109928" description="Secreted protein" evidence="1">
    <location>
        <begin position="23"/>
        <end position="230"/>
    </location>
</feature>
<dbReference type="Proteomes" id="UP000005240">
    <property type="component" value="Unassembled WGS sequence"/>
</dbReference>
<dbReference type="EnsemblFungi" id="PTTG_27705-t43_1">
    <property type="protein sequence ID" value="PTTG_27705-t43_1-p1"/>
    <property type="gene ID" value="PTTG_27705"/>
</dbReference>
<evidence type="ECO:0000313" key="4">
    <source>
        <dbReference type="Proteomes" id="UP000005240"/>
    </source>
</evidence>
<sequence>MIVSRYVLAAAIGLITAKSSESANVESWCDTYPANQVHCYKAITNIKLENGKLPGNEYEIRTISDSCSLIVFNSYLIENITPADITEAVTLHFEKCPHKAGMITLPSNNKVTVQIKIRAPPDSEWSAWNSDAELNKPYCFRPEAGPTIQSIDDCIAAYQKFPVDPRTGYMIELVPTPISLVLNSGSCRVRISTTDGSDIQMNKKEVDSAIIGMIKKCGNLTNLDKTKPLT</sequence>
<evidence type="ECO:0000313" key="3">
    <source>
        <dbReference type="EnsemblFungi" id="PTTG_27705-t43_1-p1"/>
    </source>
</evidence>
<evidence type="ECO:0000256" key="1">
    <source>
        <dbReference type="SAM" id="SignalP"/>
    </source>
</evidence>
<evidence type="ECO:0000313" key="2">
    <source>
        <dbReference type="EMBL" id="OAV92221.1"/>
    </source>
</evidence>
<name>A0A180GHX9_PUCT1</name>
<gene>
    <name evidence="2" type="ORF">PTTG_27705</name>
</gene>
<reference evidence="2" key="2">
    <citation type="submission" date="2016-05" db="EMBL/GenBank/DDBJ databases">
        <title>Comparative analysis highlights variable genome content of wheat rusts and divergence of the mating loci.</title>
        <authorList>
            <person name="Cuomo C.A."/>
            <person name="Bakkeren G."/>
            <person name="Szabo L."/>
            <person name="Khalil H."/>
            <person name="Joly D."/>
            <person name="Goldberg J."/>
            <person name="Young S."/>
            <person name="Zeng Q."/>
            <person name="Fellers J."/>
        </authorList>
    </citation>
    <scope>NUCLEOTIDE SEQUENCE [LARGE SCALE GENOMIC DNA]</scope>
    <source>
        <strain evidence="2">1-1 BBBD Race 1</strain>
    </source>
</reference>
<reference evidence="2" key="1">
    <citation type="submission" date="2009-11" db="EMBL/GenBank/DDBJ databases">
        <authorList>
            <consortium name="The Broad Institute Genome Sequencing Platform"/>
            <person name="Ward D."/>
            <person name="Feldgarden M."/>
            <person name="Earl A."/>
            <person name="Young S.K."/>
            <person name="Zeng Q."/>
            <person name="Koehrsen M."/>
            <person name="Alvarado L."/>
            <person name="Berlin A."/>
            <person name="Bochicchio J."/>
            <person name="Borenstein D."/>
            <person name="Chapman S.B."/>
            <person name="Chen Z."/>
            <person name="Engels R."/>
            <person name="Freedman E."/>
            <person name="Gellesch M."/>
            <person name="Goldberg J."/>
            <person name="Griggs A."/>
            <person name="Gujja S."/>
            <person name="Heilman E."/>
            <person name="Heiman D."/>
            <person name="Hepburn T."/>
            <person name="Howarth C."/>
            <person name="Jen D."/>
            <person name="Larson L."/>
            <person name="Lewis B."/>
            <person name="Mehta T."/>
            <person name="Park D."/>
            <person name="Pearson M."/>
            <person name="Roberts A."/>
            <person name="Saif S."/>
            <person name="Shea T."/>
            <person name="Shenoy N."/>
            <person name="Sisk P."/>
            <person name="Stolte C."/>
            <person name="Sykes S."/>
            <person name="Thomson T."/>
            <person name="Walk T."/>
            <person name="White J."/>
            <person name="Yandava C."/>
            <person name="Izard J."/>
            <person name="Baranova O.V."/>
            <person name="Blanton J.M."/>
            <person name="Tanner A.C."/>
            <person name="Dewhirst F.E."/>
            <person name="Haas B."/>
            <person name="Nusbaum C."/>
            <person name="Birren B."/>
        </authorList>
    </citation>
    <scope>NUCLEOTIDE SEQUENCE [LARGE SCALE GENOMIC DNA]</scope>
    <source>
        <strain evidence="2">1-1 BBBD Race 1</strain>
    </source>
</reference>
<dbReference type="AlphaFoldDB" id="A0A180GHX9"/>
<keyword evidence="1" id="KW-0732">Signal</keyword>
<proteinExistence type="predicted"/>
<dbReference type="EMBL" id="ADAS02000067">
    <property type="protein sequence ID" value="OAV92221.1"/>
    <property type="molecule type" value="Genomic_DNA"/>
</dbReference>
<keyword evidence="4" id="KW-1185">Reference proteome</keyword>
<protein>
    <recommendedName>
        <fullName evidence="5">Secreted protein</fullName>
    </recommendedName>
</protein>
<organism evidence="2">
    <name type="scientific">Puccinia triticina (isolate 1-1 / race 1 (BBBD))</name>
    <name type="common">Brown leaf rust fungus</name>
    <dbReference type="NCBI Taxonomy" id="630390"/>
    <lineage>
        <taxon>Eukaryota</taxon>
        <taxon>Fungi</taxon>
        <taxon>Dikarya</taxon>
        <taxon>Basidiomycota</taxon>
        <taxon>Pucciniomycotina</taxon>
        <taxon>Pucciniomycetes</taxon>
        <taxon>Pucciniales</taxon>
        <taxon>Pucciniaceae</taxon>
        <taxon>Puccinia</taxon>
    </lineage>
</organism>